<proteinExistence type="predicted"/>
<evidence type="ECO:0000256" key="2">
    <source>
        <dbReference type="ARBA" id="ARBA00023027"/>
    </source>
</evidence>
<dbReference type="OrthoDB" id="5322683at2759"/>
<sequence>MQAAKQLIGTRQKLLSSRLLSLPSSSIGSSRAYDVKHYEAKNEPALEYTQGSKERKDVEAALSKFASDGTIKIPICIGDREIHLDGAKRQVAPFDHKRTLATFDYAPPALIQEAIDNC</sequence>
<name>A0A267GDI3_9PLAT</name>
<protein>
    <submittedName>
        <fullName evidence="3">Uncharacterized protein</fullName>
    </submittedName>
</protein>
<keyword evidence="4" id="KW-1185">Reference proteome</keyword>
<comment type="caution">
    <text evidence="3">The sequence shown here is derived from an EMBL/GenBank/DDBJ whole genome shotgun (WGS) entry which is preliminary data.</text>
</comment>
<evidence type="ECO:0000313" key="4">
    <source>
        <dbReference type="Proteomes" id="UP000215902"/>
    </source>
</evidence>
<dbReference type="Proteomes" id="UP000215902">
    <property type="component" value="Unassembled WGS sequence"/>
</dbReference>
<evidence type="ECO:0000313" key="3">
    <source>
        <dbReference type="EMBL" id="PAA84091.1"/>
    </source>
</evidence>
<accession>A0A267GDI3</accession>
<dbReference type="GO" id="GO:0003842">
    <property type="term" value="F:L-glutamate gamma-semialdehyde dehydrogenase activity"/>
    <property type="evidence" value="ECO:0007669"/>
    <property type="project" value="TreeGrafter"/>
</dbReference>
<keyword evidence="2" id="KW-0520">NAD</keyword>
<dbReference type="PANTHER" id="PTHR42862">
    <property type="entry name" value="DELTA-1-PYRROLINE-5-CARBOXYLATE DEHYDROGENASE 1, ISOFORM A-RELATED"/>
    <property type="match status" value="1"/>
</dbReference>
<evidence type="ECO:0000256" key="1">
    <source>
        <dbReference type="ARBA" id="ARBA00023002"/>
    </source>
</evidence>
<dbReference type="Gene3D" id="3.40.605.10">
    <property type="entry name" value="Aldehyde Dehydrogenase, Chain A, domain 1"/>
    <property type="match status" value="1"/>
</dbReference>
<dbReference type="InterPro" id="IPR050485">
    <property type="entry name" value="Proline_metab_enzyme"/>
</dbReference>
<dbReference type="STRING" id="282301.A0A267GDI3"/>
<dbReference type="PANTHER" id="PTHR42862:SF1">
    <property type="entry name" value="DELTA-1-PYRROLINE-5-CARBOXYLATE DEHYDROGENASE 2, ISOFORM A-RELATED"/>
    <property type="match status" value="1"/>
</dbReference>
<dbReference type="AlphaFoldDB" id="A0A267GDI3"/>
<dbReference type="GO" id="GO:0005759">
    <property type="term" value="C:mitochondrial matrix"/>
    <property type="evidence" value="ECO:0007669"/>
    <property type="project" value="TreeGrafter"/>
</dbReference>
<dbReference type="InterPro" id="IPR016162">
    <property type="entry name" value="Ald_DH_N"/>
</dbReference>
<dbReference type="GO" id="GO:0010133">
    <property type="term" value="P:L-proline catabolic process to L-glutamate"/>
    <property type="evidence" value="ECO:0007669"/>
    <property type="project" value="TreeGrafter"/>
</dbReference>
<reference evidence="3 4" key="1">
    <citation type="submission" date="2017-06" db="EMBL/GenBank/DDBJ databases">
        <title>A platform for efficient transgenesis in Macrostomum lignano, a flatworm model organism for stem cell research.</title>
        <authorList>
            <person name="Berezikov E."/>
        </authorList>
    </citation>
    <scope>NUCLEOTIDE SEQUENCE [LARGE SCALE GENOMIC DNA]</scope>
    <source>
        <strain evidence="3">DV1</strain>
        <tissue evidence="3">Whole organism</tissue>
    </source>
</reference>
<organism evidence="3 4">
    <name type="scientific">Macrostomum lignano</name>
    <dbReference type="NCBI Taxonomy" id="282301"/>
    <lineage>
        <taxon>Eukaryota</taxon>
        <taxon>Metazoa</taxon>
        <taxon>Spiralia</taxon>
        <taxon>Lophotrochozoa</taxon>
        <taxon>Platyhelminthes</taxon>
        <taxon>Rhabditophora</taxon>
        <taxon>Macrostomorpha</taxon>
        <taxon>Macrostomida</taxon>
        <taxon>Macrostomidae</taxon>
        <taxon>Macrostomum</taxon>
    </lineage>
</organism>
<gene>
    <name evidence="3" type="ORF">BOX15_Mlig018145g2</name>
</gene>
<keyword evidence="1" id="KW-0560">Oxidoreductase</keyword>
<dbReference type="EMBL" id="NIVC01000390">
    <property type="protein sequence ID" value="PAA84091.1"/>
    <property type="molecule type" value="Genomic_DNA"/>
</dbReference>